<keyword evidence="7" id="KW-1185">Reference proteome</keyword>
<dbReference type="InterPro" id="IPR029460">
    <property type="entry name" value="DNAPol_HHH"/>
</dbReference>
<reference evidence="6 7" key="1">
    <citation type="submission" date="2017-02" db="EMBL/GenBank/DDBJ databases">
        <title>Genome sequence of the nitrite-oxidizing bacterium Nitrobacter vulgaris strain Ab1.</title>
        <authorList>
            <person name="Mellbye B.L."/>
            <person name="Davis E.W."/>
            <person name="Spieck E."/>
            <person name="Chang J.H."/>
            <person name="Bottomley P.J."/>
            <person name="Sayavedra-Soto L.A."/>
        </authorList>
    </citation>
    <scope>NUCLEOTIDE SEQUENCE [LARGE SCALE GENOMIC DNA]</scope>
    <source>
        <strain evidence="6 7">Ab1</strain>
    </source>
</reference>
<feature type="region of interest" description="Disordered" evidence="3">
    <location>
        <begin position="284"/>
        <end position="306"/>
    </location>
</feature>
<dbReference type="CDD" id="cd04485">
    <property type="entry name" value="DnaE_OBF"/>
    <property type="match status" value="1"/>
</dbReference>
<gene>
    <name evidence="6" type="ORF">B2M20_11580</name>
</gene>
<evidence type="ECO:0000259" key="5">
    <source>
        <dbReference type="Pfam" id="PF14579"/>
    </source>
</evidence>
<accession>A0A1V4HWZ8</accession>
<name>A0A1V4HWZ8_NITVU</name>
<feature type="compositionally biased region" description="Basic and acidic residues" evidence="3">
    <location>
        <begin position="284"/>
        <end position="297"/>
    </location>
</feature>
<dbReference type="GO" id="GO:0003676">
    <property type="term" value="F:nucleic acid binding"/>
    <property type="evidence" value="ECO:0007669"/>
    <property type="project" value="InterPro"/>
</dbReference>
<feature type="domain" description="OB" evidence="4">
    <location>
        <begin position="188"/>
        <end position="260"/>
    </location>
</feature>
<dbReference type="InterPro" id="IPR004365">
    <property type="entry name" value="NA-bd_OB_tRNA"/>
</dbReference>
<dbReference type="GO" id="GO:0006260">
    <property type="term" value="P:DNA replication"/>
    <property type="evidence" value="ECO:0007669"/>
    <property type="project" value="InterPro"/>
</dbReference>
<comment type="similarity">
    <text evidence="1">Belongs to the DNA polymerase type-C family. DnaE2 subfamily.</text>
</comment>
<sequence length="306" mass="34008">MGFYAPAQIVGDARKHGVEVRPVDVNKSQWDNTLEDEAGRYKAVRLGLRQVKGVREEDMRLLATRRAGGYRDIHALHQAGISQAALERLANADAFRSLGHDRRRALWEVTALADSPIILFGGEPNEAIVEEEPVLPVMSLPQHVVQDYGTTALSLKAHPVSFVREKLTQLRIACAADLKEARDAAPIKVAGLVLVRQRPGTAGGVCFMTIEDETGVSNLVIFKTLFSKFRREILHSRLIMVDGKVQREGDVIHVIVKTCHDLTHLMRGMTEDETENLPLLTLAHADERSPSGRDSRDFIPSARNFK</sequence>
<evidence type="ECO:0000259" key="4">
    <source>
        <dbReference type="Pfam" id="PF01336"/>
    </source>
</evidence>
<evidence type="ECO:0000256" key="3">
    <source>
        <dbReference type="SAM" id="MobiDB-lite"/>
    </source>
</evidence>
<dbReference type="Gene3D" id="2.40.50.140">
    <property type="entry name" value="Nucleic acid-binding proteins"/>
    <property type="match status" value="1"/>
</dbReference>
<dbReference type="InterPro" id="IPR012340">
    <property type="entry name" value="NA-bd_OB-fold"/>
</dbReference>
<evidence type="ECO:0000256" key="1">
    <source>
        <dbReference type="ARBA" id="ARBA00007391"/>
    </source>
</evidence>
<proteinExistence type="inferred from homology"/>
<organism evidence="6 7">
    <name type="scientific">Nitrobacter vulgaris</name>
    <dbReference type="NCBI Taxonomy" id="29421"/>
    <lineage>
        <taxon>Bacteria</taxon>
        <taxon>Pseudomonadati</taxon>
        <taxon>Pseudomonadota</taxon>
        <taxon>Alphaproteobacteria</taxon>
        <taxon>Hyphomicrobiales</taxon>
        <taxon>Nitrobacteraceae</taxon>
        <taxon>Nitrobacter</taxon>
    </lineage>
</organism>
<comment type="caution">
    <text evidence="6">The sequence shown here is derived from an EMBL/GenBank/DDBJ whole genome shotgun (WGS) entry which is preliminary data.</text>
</comment>
<dbReference type="GO" id="GO:0008408">
    <property type="term" value="F:3'-5' exonuclease activity"/>
    <property type="evidence" value="ECO:0007669"/>
    <property type="project" value="InterPro"/>
</dbReference>
<dbReference type="PANTHER" id="PTHR32294:SF4">
    <property type="entry name" value="ERROR-PRONE DNA POLYMERASE"/>
    <property type="match status" value="1"/>
</dbReference>
<evidence type="ECO:0000313" key="6">
    <source>
        <dbReference type="EMBL" id="OPH82434.1"/>
    </source>
</evidence>
<dbReference type="Gene3D" id="1.10.150.870">
    <property type="match status" value="1"/>
</dbReference>
<feature type="domain" description="DNA polymerase helix-hairpin-helix motif" evidence="5">
    <location>
        <begin position="17"/>
        <end position="104"/>
    </location>
</feature>
<dbReference type="PANTHER" id="PTHR32294">
    <property type="entry name" value="DNA POLYMERASE III SUBUNIT ALPHA"/>
    <property type="match status" value="1"/>
</dbReference>
<evidence type="ECO:0000313" key="7">
    <source>
        <dbReference type="Proteomes" id="UP000189940"/>
    </source>
</evidence>
<dbReference type="InterPro" id="IPR004805">
    <property type="entry name" value="DnaE2/DnaE/PolC"/>
</dbReference>
<dbReference type="AlphaFoldDB" id="A0A1V4HWZ8"/>
<dbReference type="Proteomes" id="UP000189940">
    <property type="component" value="Unassembled WGS sequence"/>
</dbReference>
<dbReference type="Pfam" id="PF01336">
    <property type="entry name" value="tRNA_anti-codon"/>
    <property type="match status" value="1"/>
</dbReference>
<dbReference type="Pfam" id="PF14579">
    <property type="entry name" value="HHH_6"/>
    <property type="match status" value="1"/>
</dbReference>
<dbReference type="EMBL" id="MWPQ01000044">
    <property type="protein sequence ID" value="OPH82434.1"/>
    <property type="molecule type" value="Genomic_DNA"/>
</dbReference>
<evidence type="ECO:0000256" key="2">
    <source>
        <dbReference type="ARBA" id="ARBA00017273"/>
    </source>
</evidence>
<dbReference type="STRING" id="29421.B2M20_11580"/>
<protein>
    <recommendedName>
        <fullName evidence="2">Error-prone DNA polymerase</fullName>
    </recommendedName>
</protein>